<evidence type="ECO:0000313" key="2">
    <source>
        <dbReference type="Proteomes" id="UP000887159"/>
    </source>
</evidence>
<evidence type="ECO:0000313" key="1">
    <source>
        <dbReference type="EMBL" id="GFY18990.1"/>
    </source>
</evidence>
<dbReference type="Proteomes" id="UP000887159">
    <property type="component" value="Unassembled WGS sequence"/>
</dbReference>
<keyword evidence="2" id="KW-1185">Reference proteome</keyword>
<gene>
    <name evidence="1" type="ORF">TNCV_3876781</name>
</gene>
<proteinExistence type="predicted"/>
<comment type="caution">
    <text evidence="1">The sequence shown here is derived from an EMBL/GenBank/DDBJ whole genome shotgun (WGS) entry which is preliminary data.</text>
</comment>
<dbReference type="AlphaFoldDB" id="A0A8X6SX53"/>
<accession>A0A8X6SX53</accession>
<sequence>MKRVITIMGCPVGCEVYTYVQKRDETHISCSEWRTSDVIKQERINTRSEQPALKELQEKEEEVLFGPEVAD</sequence>
<reference evidence="1" key="1">
    <citation type="submission" date="2020-08" db="EMBL/GenBank/DDBJ databases">
        <title>Multicomponent nature underlies the extraordinary mechanical properties of spider dragline silk.</title>
        <authorList>
            <person name="Kono N."/>
            <person name="Nakamura H."/>
            <person name="Mori M."/>
            <person name="Yoshida Y."/>
            <person name="Ohtoshi R."/>
            <person name="Malay A.D."/>
            <person name="Moran D.A.P."/>
            <person name="Tomita M."/>
            <person name="Numata K."/>
            <person name="Arakawa K."/>
        </authorList>
    </citation>
    <scope>NUCLEOTIDE SEQUENCE</scope>
</reference>
<name>A0A8X6SX53_TRICX</name>
<organism evidence="1 2">
    <name type="scientific">Trichonephila clavipes</name>
    <name type="common">Golden silk orbweaver</name>
    <name type="synonym">Nephila clavipes</name>
    <dbReference type="NCBI Taxonomy" id="2585209"/>
    <lineage>
        <taxon>Eukaryota</taxon>
        <taxon>Metazoa</taxon>
        <taxon>Ecdysozoa</taxon>
        <taxon>Arthropoda</taxon>
        <taxon>Chelicerata</taxon>
        <taxon>Arachnida</taxon>
        <taxon>Araneae</taxon>
        <taxon>Araneomorphae</taxon>
        <taxon>Entelegynae</taxon>
        <taxon>Araneoidea</taxon>
        <taxon>Nephilidae</taxon>
        <taxon>Trichonephila</taxon>
    </lineage>
</organism>
<protein>
    <submittedName>
        <fullName evidence="1">Uncharacterized protein</fullName>
    </submittedName>
</protein>
<dbReference type="EMBL" id="BMAU01021350">
    <property type="protein sequence ID" value="GFY18990.1"/>
    <property type="molecule type" value="Genomic_DNA"/>
</dbReference>